<gene>
    <name evidence="1" type="ORF">SCF082_LOCUS17398</name>
</gene>
<evidence type="ECO:0000313" key="1">
    <source>
        <dbReference type="EMBL" id="CAK9026211.1"/>
    </source>
</evidence>
<organism evidence="1 2">
    <name type="scientific">Durusdinium trenchii</name>
    <dbReference type="NCBI Taxonomy" id="1381693"/>
    <lineage>
        <taxon>Eukaryota</taxon>
        <taxon>Sar</taxon>
        <taxon>Alveolata</taxon>
        <taxon>Dinophyceae</taxon>
        <taxon>Suessiales</taxon>
        <taxon>Symbiodiniaceae</taxon>
        <taxon>Durusdinium</taxon>
    </lineage>
</organism>
<sequence length="70" mass="8048">MQCDGHYFDSTDEFKWHPDATLQSLGETILALEQKHASTGLWLYVDPSKPEIPVLHEIHKSRWEALPTTT</sequence>
<protein>
    <submittedName>
        <fullName evidence="1">Uncharacterized protein</fullName>
    </submittedName>
</protein>
<dbReference type="Proteomes" id="UP001642464">
    <property type="component" value="Unassembled WGS sequence"/>
</dbReference>
<comment type="caution">
    <text evidence="1">The sequence shown here is derived from an EMBL/GenBank/DDBJ whole genome shotgun (WGS) entry which is preliminary data.</text>
</comment>
<proteinExistence type="predicted"/>
<keyword evidence="2" id="KW-1185">Reference proteome</keyword>
<evidence type="ECO:0000313" key="2">
    <source>
        <dbReference type="Proteomes" id="UP001642464"/>
    </source>
</evidence>
<name>A0ABP0KHS2_9DINO</name>
<reference evidence="1 2" key="1">
    <citation type="submission" date="2024-02" db="EMBL/GenBank/DDBJ databases">
        <authorList>
            <person name="Chen Y."/>
            <person name="Shah S."/>
            <person name="Dougan E. K."/>
            <person name="Thang M."/>
            <person name="Chan C."/>
        </authorList>
    </citation>
    <scope>NUCLEOTIDE SEQUENCE [LARGE SCALE GENOMIC DNA]</scope>
</reference>
<accession>A0ABP0KHS2</accession>
<dbReference type="EMBL" id="CAXAMM010011447">
    <property type="protein sequence ID" value="CAK9026211.1"/>
    <property type="molecule type" value="Genomic_DNA"/>
</dbReference>